<reference evidence="1" key="1">
    <citation type="submission" date="2018-06" db="EMBL/GenBank/DDBJ databases">
        <authorList>
            <person name="Zhirakovskaya E."/>
        </authorList>
    </citation>
    <scope>NUCLEOTIDE SEQUENCE</scope>
</reference>
<organism evidence="1">
    <name type="scientific">hydrothermal vent metagenome</name>
    <dbReference type="NCBI Taxonomy" id="652676"/>
    <lineage>
        <taxon>unclassified sequences</taxon>
        <taxon>metagenomes</taxon>
        <taxon>ecological metagenomes</taxon>
    </lineage>
</organism>
<dbReference type="AlphaFoldDB" id="A0A3B0VM96"/>
<sequence>TKYWSLSLLVVLATLGGVAATTFAEAPVKTETAVVIEHDDPIPVDDLITDEEYIDWDQIAADALGITIDELYEAYDDGKSIADLAAEQNVDPQAIAAALVTAETELINQLVADEAISQEEADEWLQYVAEDAEFYVNESWDMSFMDVEFVDWDALAADALDITIDDLYAAYDDGKSIADLAAEQNVAPQTVAAAVVTAETELINQLVADEAISQEEADEWLQYVAEDAEFYVNESWDMDFMDVEFVDWDALAANALGITVDELYAAYEDDKSIADLAAEQSVDPQTIVAALVTAETELINQLVADEAISQEEADEWLQYVAEDVEFYVNESWDFSFEDDGFFDEEPVFEPSG</sequence>
<gene>
    <name evidence="1" type="ORF">MNBD_CHLOROFLEXI01-49</name>
</gene>
<protein>
    <submittedName>
        <fullName evidence="1">Uncharacterized protein</fullName>
    </submittedName>
</protein>
<proteinExistence type="predicted"/>
<name>A0A3B0VM96_9ZZZZ</name>
<feature type="non-terminal residue" evidence="1">
    <location>
        <position position="1"/>
    </location>
</feature>
<evidence type="ECO:0000313" key="1">
    <source>
        <dbReference type="EMBL" id="VAW40192.1"/>
    </source>
</evidence>
<dbReference type="EMBL" id="UOEU01000781">
    <property type="protein sequence ID" value="VAW40192.1"/>
    <property type="molecule type" value="Genomic_DNA"/>
</dbReference>
<accession>A0A3B0VM96</accession>